<protein>
    <submittedName>
        <fullName evidence="1">Hypothetical conserved protein</fullName>
    </submittedName>
</protein>
<proteinExistence type="predicted"/>
<name>H5SKX7_9ZZZZ</name>
<dbReference type="Pfam" id="PF08850">
    <property type="entry name" value="DUF1820"/>
    <property type="match status" value="1"/>
</dbReference>
<dbReference type="AlphaFoldDB" id="H5SKX7"/>
<dbReference type="InterPro" id="IPR014949">
    <property type="entry name" value="DUF1820"/>
</dbReference>
<evidence type="ECO:0000313" key="1">
    <source>
        <dbReference type="EMBL" id="BAL56813.1"/>
    </source>
</evidence>
<reference evidence="1" key="1">
    <citation type="journal article" date="2005" name="Environ. Microbiol.">
        <title>Genetic and functional properties of uncultivated thermophilic crenarchaeotes from a subsurface gold mine as revealed by analysis of genome fragments.</title>
        <authorList>
            <person name="Nunoura T."/>
            <person name="Hirayama H."/>
            <person name="Takami H."/>
            <person name="Oida H."/>
            <person name="Nishi S."/>
            <person name="Shimamura S."/>
            <person name="Suzuki Y."/>
            <person name="Inagaki F."/>
            <person name="Takai K."/>
            <person name="Nealson K.H."/>
            <person name="Horikoshi K."/>
        </authorList>
    </citation>
    <scope>NUCLEOTIDE SEQUENCE</scope>
</reference>
<gene>
    <name evidence="1" type="ORF">HGMM_F42G09C39</name>
</gene>
<organism evidence="1">
    <name type="scientific">uncultured prokaryote</name>
    <dbReference type="NCBI Taxonomy" id="198431"/>
    <lineage>
        <taxon>unclassified sequences</taxon>
        <taxon>environmental samples</taxon>
    </lineage>
</organism>
<accession>H5SKX7</accession>
<dbReference type="EMBL" id="AP011758">
    <property type="protein sequence ID" value="BAL56813.1"/>
    <property type="molecule type" value="Genomic_DNA"/>
</dbReference>
<reference evidence="1" key="2">
    <citation type="journal article" date="2012" name="PLoS ONE">
        <title>A Deeply Branching Thermophilic Bacterium with an Ancient Acetyl-CoA Pathway Dominates a Subsurface Ecosystem.</title>
        <authorList>
            <person name="Takami H."/>
            <person name="Noguchi H."/>
            <person name="Takaki Y."/>
            <person name="Uchiyama I."/>
            <person name="Toyoda A."/>
            <person name="Nishi S."/>
            <person name="Chee G.-J."/>
            <person name="Arai W."/>
            <person name="Nunoura T."/>
            <person name="Itoh T."/>
            <person name="Hattori M."/>
            <person name="Takai K."/>
        </authorList>
    </citation>
    <scope>NUCLEOTIDE SEQUENCE</scope>
</reference>
<sequence length="114" mass="12647">MVQKSRPKPMYRVLFLQQGQVYEVYAAEVAASNIFGFLEVANLHFSRSEIIADPSEEKLRQEFAGVARIFVPYHAVLRIDQVEKAGTSRIAAAEGGGVMPFPVPMVKPGRPEGR</sequence>